<dbReference type="OrthoDB" id="8573660at2759"/>
<dbReference type="InterPro" id="IPR001427">
    <property type="entry name" value="RNaseA"/>
</dbReference>
<keyword evidence="8" id="KW-1185">Reference proteome</keyword>
<name>A0A9Q1EFG5_SYNKA</name>
<reference evidence="7" key="1">
    <citation type="journal article" date="2023" name="Science">
        <title>Genome structures resolve the early diversification of teleost fishes.</title>
        <authorList>
            <person name="Parey E."/>
            <person name="Louis A."/>
            <person name="Montfort J."/>
            <person name="Bouchez O."/>
            <person name="Roques C."/>
            <person name="Iampietro C."/>
            <person name="Lluch J."/>
            <person name="Castinel A."/>
            <person name="Donnadieu C."/>
            <person name="Desvignes T."/>
            <person name="Floi Bucao C."/>
            <person name="Jouanno E."/>
            <person name="Wen M."/>
            <person name="Mejri S."/>
            <person name="Dirks R."/>
            <person name="Jansen H."/>
            <person name="Henkel C."/>
            <person name="Chen W.J."/>
            <person name="Zahm M."/>
            <person name="Cabau C."/>
            <person name="Klopp C."/>
            <person name="Thompson A.W."/>
            <person name="Robinson-Rechavi M."/>
            <person name="Braasch I."/>
            <person name="Lecointre G."/>
            <person name="Bobe J."/>
            <person name="Postlethwait J.H."/>
            <person name="Berthelot C."/>
            <person name="Roest Crollius H."/>
            <person name="Guiguen Y."/>
        </authorList>
    </citation>
    <scope>NUCLEOTIDE SEQUENCE</scope>
    <source>
        <strain evidence="7">WJC10195</strain>
    </source>
</reference>
<evidence type="ECO:0000259" key="6">
    <source>
        <dbReference type="SMART" id="SM00092"/>
    </source>
</evidence>
<evidence type="ECO:0000313" key="8">
    <source>
        <dbReference type="Proteomes" id="UP001152622"/>
    </source>
</evidence>
<comment type="similarity">
    <text evidence="2">Belongs to the pancreatic ribonuclease family.</text>
</comment>
<dbReference type="EMBL" id="JAINUF010000018">
    <property type="protein sequence ID" value="KAJ8337822.1"/>
    <property type="molecule type" value="Genomic_DNA"/>
</dbReference>
<keyword evidence="4" id="KW-1015">Disulfide bond</keyword>
<dbReference type="GO" id="GO:0005576">
    <property type="term" value="C:extracellular region"/>
    <property type="evidence" value="ECO:0007669"/>
    <property type="project" value="UniProtKB-SubCell"/>
</dbReference>
<feature type="signal peptide" evidence="5">
    <location>
        <begin position="1"/>
        <end position="22"/>
    </location>
</feature>
<keyword evidence="5" id="KW-0732">Signal</keyword>
<dbReference type="Pfam" id="PF00074">
    <property type="entry name" value="RnaseA"/>
    <property type="match status" value="1"/>
</dbReference>
<proteinExistence type="inferred from homology"/>
<gene>
    <name evidence="7" type="ORF">SKAU_G00367880</name>
</gene>
<comment type="subcellular location">
    <subcellularLocation>
        <location evidence="1">Secreted</location>
    </subcellularLocation>
</comment>
<protein>
    <recommendedName>
        <fullName evidence="6">Ribonuclease A-domain domain-containing protein</fullName>
    </recommendedName>
</protein>
<dbReference type="PANTHER" id="PTHR11437">
    <property type="entry name" value="RIBONUCLEASE"/>
    <property type="match status" value="1"/>
</dbReference>
<dbReference type="GO" id="GO:0050830">
    <property type="term" value="P:defense response to Gram-positive bacterium"/>
    <property type="evidence" value="ECO:0007669"/>
    <property type="project" value="TreeGrafter"/>
</dbReference>
<dbReference type="InterPro" id="IPR023412">
    <property type="entry name" value="RNaseA_domain"/>
</dbReference>
<evidence type="ECO:0000256" key="3">
    <source>
        <dbReference type="ARBA" id="ARBA00022525"/>
    </source>
</evidence>
<dbReference type="AlphaFoldDB" id="A0A9Q1EFG5"/>
<evidence type="ECO:0000313" key="7">
    <source>
        <dbReference type="EMBL" id="KAJ8337822.1"/>
    </source>
</evidence>
<dbReference type="Gene3D" id="3.10.130.10">
    <property type="entry name" value="Ribonuclease A-like domain"/>
    <property type="match status" value="1"/>
</dbReference>
<dbReference type="SUPFAM" id="SSF54076">
    <property type="entry name" value="RNase A-like"/>
    <property type="match status" value="1"/>
</dbReference>
<dbReference type="SMART" id="SM00092">
    <property type="entry name" value="RNAse_Pc"/>
    <property type="match status" value="1"/>
</dbReference>
<keyword evidence="3" id="KW-0964">Secreted</keyword>
<organism evidence="7 8">
    <name type="scientific">Synaphobranchus kaupii</name>
    <name type="common">Kaup's arrowtooth eel</name>
    <dbReference type="NCBI Taxonomy" id="118154"/>
    <lineage>
        <taxon>Eukaryota</taxon>
        <taxon>Metazoa</taxon>
        <taxon>Chordata</taxon>
        <taxon>Craniata</taxon>
        <taxon>Vertebrata</taxon>
        <taxon>Euteleostomi</taxon>
        <taxon>Actinopterygii</taxon>
        <taxon>Neopterygii</taxon>
        <taxon>Teleostei</taxon>
        <taxon>Anguilliformes</taxon>
        <taxon>Synaphobranchidae</taxon>
        <taxon>Synaphobranchus</taxon>
    </lineage>
</organism>
<evidence type="ECO:0000256" key="1">
    <source>
        <dbReference type="ARBA" id="ARBA00004613"/>
    </source>
</evidence>
<dbReference type="GO" id="GO:0004540">
    <property type="term" value="F:RNA nuclease activity"/>
    <property type="evidence" value="ECO:0007669"/>
    <property type="project" value="TreeGrafter"/>
</dbReference>
<dbReference type="InterPro" id="IPR036816">
    <property type="entry name" value="RNaseA-like_dom_sf"/>
</dbReference>
<dbReference type="PANTHER" id="PTHR11437:SF10">
    <property type="entry name" value="ANGIOGENIN-RELATED"/>
    <property type="match status" value="1"/>
</dbReference>
<evidence type="ECO:0000256" key="4">
    <source>
        <dbReference type="ARBA" id="ARBA00023157"/>
    </source>
</evidence>
<evidence type="ECO:0000256" key="5">
    <source>
        <dbReference type="SAM" id="SignalP"/>
    </source>
</evidence>
<feature type="chain" id="PRO_5040478480" description="Ribonuclease A-domain domain-containing protein" evidence="5">
    <location>
        <begin position="23"/>
        <end position="146"/>
    </location>
</feature>
<dbReference type="GO" id="GO:0003676">
    <property type="term" value="F:nucleic acid binding"/>
    <property type="evidence" value="ECO:0007669"/>
    <property type="project" value="InterPro"/>
</dbReference>
<evidence type="ECO:0000256" key="2">
    <source>
        <dbReference type="ARBA" id="ARBA00005600"/>
    </source>
</evidence>
<feature type="domain" description="Ribonuclease A-domain" evidence="6">
    <location>
        <begin position="23"/>
        <end position="144"/>
    </location>
</feature>
<accession>A0A9Q1EFG5</accession>
<dbReference type="Proteomes" id="UP001152622">
    <property type="component" value="Chromosome 18"/>
</dbReference>
<sequence>MIMKATFALVFLGLAITCTVIAQDTPYQKFINQHYKLGMAKRDCKSKMNFINHRYYNNRCKEVNSVIAGPNKNAINAVCDKAGKAYPKEGKVLRISLQQFRVITCTHMGGSDRPPCDYRASNSMRFIVIACNKDKLAVHYEEGDIN</sequence>
<comment type="caution">
    <text evidence="7">The sequence shown here is derived from an EMBL/GenBank/DDBJ whole genome shotgun (WGS) entry which is preliminary data.</text>
</comment>